<evidence type="ECO:0000313" key="10">
    <source>
        <dbReference type="Proteomes" id="UP000094444"/>
    </source>
</evidence>
<keyword evidence="3 7" id="KW-0812">Transmembrane</keyword>
<dbReference type="GO" id="GO:0022857">
    <property type="term" value="F:transmembrane transporter activity"/>
    <property type="evidence" value="ECO:0007669"/>
    <property type="project" value="InterPro"/>
</dbReference>
<feature type="transmembrane region" description="Helical" evidence="7">
    <location>
        <begin position="136"/>
        <end position="154"/>
    </location>
</feature>
<feature type="transmembrane region" description="Helical" evidence="7">
    <location>
        <begin position="338"/>
        <end position="362"/>
    </location>
</feature>
<dbReference type="InParanoid" id="A0A2P5HIL7"/>
<proteinExistence type="predicted"/>
<evidence type="ECO:0000259" key="8">
    <source>
        <dbReference type="PROSITE" id="PS50850"/>
    </source>
</evidence>
<dbReference type="AlphaFoldDB" id="A0A2P5HIL7"/>
<evidence type="ECO:0000256" key="2">
    <source>
        <dbReference type="ARBA" id="ARBA00022448"/>
    </source>
</evidence>
<dbReference type="InterPro" id="IPR010573">
    <property type="entry name" value="MFS_Str1/Tri12-like"/>
</dbReference>
<keyword evidence="4 7" id="KW-1133">Transmembrane helix</keyword>
<evidence type="ECO:0000256" key="7">
    <source>
        <dbReference type="SAM" id="Phobius"/>
    </source>
</evidence>
<organism evidence="9 10">
    <name type="scientific">Diaporthe helianthi</name>
    <dbReference type="NCBI Taxonomy" id="158607"/>
    <lineage>
        <taxon>Eukaryota</taxon>
        <taxon>Fungi</taxon>
        <taxon>Dikarya</taxon>
        <taxon>Ascomycota</taxon>
        <taxon>Pezizomycotina</taxon>
        <taxon>Sordariomycetes</taxon>
        <taxon>Sordariomycetidae</taxon>
        <taxon>Diaporthales</taxon>
        <taxon>Diaporthaceae</taxon>
        <taxon>Diaporthe</taxon>
    </lineage>
</organism>
<keyword evidence="2" id="KW-0813">Transport</keyword>
<evidence type="ECO:0000313" key="9">
    <source>
        <dbReference type="EMBL" id="POS70084.1"/>
    </source>
</evidence>
<dbReference type="PROSITE" id="PS50850">
    <property type="entry name" value="MFS"/>
    <property type="match status" value="1"/>
</dbReference>
<dbReference type="InterPro" id="IPR005829">
    <property type="entry name" value="Sugar_transporter_CS"/>
</dbReference>
<comment type="caution">
    <text evidence="9">The sequence shown here is derived from an EMBL/GenBank/DDBJ whole genome shotgun (WGS) entry which is preliminary data.</text>
</comment>
<gene>
    <name evidence="9" type="ORF">DHEL01_v211524</name>
</gene>
<dbReference type="GO" id="GO:0005886">
    <property type="term" value="C:plasma membrane"/>
    <property type="evidence" value="ECO:0007669"/>
    <property type="project" value="TreeGrafter"/>
</dbReference>
<evidence type="ECO:0000256" key="3">
    <source>
        <dbReference type="ARBA" id="ARBA00022692"/>
    </source>
</evidence>
<dbReference type="PANTHER" id="PTHR23501:SF109">
    <property type="entry name" value="MAJOR FACILITATOR SUPERFAMILY (MFS) PROFILE DOMAIN-CONTAINING PROTEIN-RELATED"/>
    <property type="match status" value="1"/>
</dbReference>
<dbReference type="InterPro" id="IPR036259">
    <property type="entry name" value="MFS_trans_sf"/>
</dbReference>
<dbReference type="Gene3D" id="1.20.1250.20">
    <property type="entry name" value="MFS general substrate transporter like domains"/>
    <property type="match status" value="2"/>
</dbReference>
<dbReference type="PANTHER" id="PTHR23501">
    <property type="entry name" value="MAJOR FACILITATOR SUPERFAMILY"/>
    <property type="match status" value="1"/>
</dbReference>
<dbReference type="EMBL" id="MAVT02001816">
    <property type="protein sequence ID" value="POS70084.1"/>
    <property type="molecule type" value="Genomic_DNA"/>
</dbReference>
<feature type="transmembrane region" description="Helical" evidence="7">
    <location>
        <begin position="192"/>
        <end position="213"/>
    </location>
</feature>
<dbReference type="InterPro" id="IPR053791">
    <property type="entry name" value="MFS_Tri12-like"/>
</dbReference>
<feature type="compositionally biased region" description="Polar residues" evidence="6">
    <location>
        <begin position="1"/>
        <end position="10"/>
    </location>
</feature>
<name>A0A2P5HIL7_DIAHE</name>
<dbReference type="PROSITE" id="PS00216">
    <property type="entry name" value="SUGAR_TRANSPORT_1"/>
    <property type="match status" value="1"/>
</dbReference>
<evidence type="ECO:0000256" key="4">
    <source>
        <dbReference type="ARBA" id="ARBA00022989"/>
    </source>
</evidence>
<feature type="transmembrane region" description="Helical" evidence="7">
    <location>
        <begin position="430"/>
        <end position="450"/>
    </location>
</feature>
<feature type="transmembrane region" description="Helical" evidence="7">
    <location>
        <begin position="554"/>
        <end position="573"/>
    </location>
</feature>
<accession>A0A2P5HIL7</accession>
<feature type="transmembrane region" description="Helical" evidence="7">
    <location>
        <begin position="406"/>
        <end position="424"/>
    </location>
</feature>
<feature type="region of interest" description="Disordered" evidence="6">
    <location>
        <begin position="1"/>
        <end position="25"/>
    </location>
</feature>
<feature type="transmembrane region" description="Helical" evidence="7">
    <location>
        <begin position="225"/>
        <end position="245"/>
    </location>
</feature>
<evidence type="ECO:0000256" key="5">
    <source>
        <dbReference type="ARBA" id="ARBA00023136"/>
    </source>
</evidence>
<dbReference type="CDD" id="cd06179">
    <property type="entry name" value="MFS_TRI12_like"/>
    <property type="match status" value="1"/>
</dbReference>
<keyword evidence="5 7" id="KW-0472">Membrane</keyword>
<evidence type="ECO:0000256" key="1">
    <source>
        <dbReference type="ARBA" id="ARBA00004141"/>
    </source>
</evidence>
<feature type="transmembrane region" description="Helical" evidence="7">
    <location>
        <begin position="374"/>
        <end position="399"/>
    </location>
</feature>
<dbReference type="OrthoDB" id="4161376at2759"/>
<dbReference type="InterPro" id="IPR020846">
    <property type="entry name" value="MFS_dom"/>
</dbReference>
<dbReference type="SUPFAM" id="SSF103473">
    <property type="entry name" value="MFS general substrate transporter"/>
    <property type="match status" value="1"/>
</dbReference>
<dbReference type="Proteomes" id="UP000094444">
    <property type="component" value="Unassembled WGS sequence"/>
</dbReference>
<dbReference type="Pfam" id="PF06609">
    <property type="entry name" value="TRI12"/>
    <property type="match status" value="1"/>
</dbReference>
<protein>
    <submittedName>
        <fullName evidence="9">Trichothecene efflux pump</fullName>
    </submittedName>
</protein>
<feature type="transmembrane region" description="Helical" evidence="7">
    <location>
        <begin position="160"/>
        <end position="180"/>
    </location>
</feature>
<feature type="domain" description="Major facilitator superfamily (MFS) profile" evidence="8">
    <location>
        <begin position="71"/>
        <end position="577"/>
    </location>
</feature>
<keyword evidence="10" id="KW-1185">Reference proteome</keyword>
<comment type="subcellular location">
    <subcellularLocation>
        <location evidence="1">Membrane</location>
        <topology evidence="1">Multi-pass membrane protein</topology>
    </subcellularLocation>
</comment>
<evidence type="ECO:0000256" key="6">
    <source>
        <dbReference type="SAM" id="MobiDB-lite"/>
    </source>
</evidence>
<reference evidence="9" key="1">
    <citation type="submission" date="2017-09" db="EMBL/GenBank/DDBJ databases">
        <title>Polyketide synthases of a Diaporthe helianthi virulent isolate.</title>
        <authorList>
            <person name="Baroncelli R."/>
        </authorList>
    </citation>
    <scope>NUCLEOTIDE SEQUENCE [LARGE SCALE GENOMIC DNA]</scope>
    <source>
        <strain evidence="9">7/96</strain>
    </source>
</reference>
<feature type="transmembrane region" description="Helical" evidence="7">
    <location>
        <begin position="266"/>
        <end position="289"/>
    </location>
</feature>
<feature type="transmembrane region" description="Helical" evidence="7">
    <location>
        <begin position="68"/>
        <end position="86"/>
    </location>
</feature>
<feature type="transmembrane region" description="Helical" evidence="7">
    <location>
        <begin position="295"/>
        <end position="317"/>
    </location>
</feature>
<sequence>MSASGSQSENEAPPRPSESEKITPQVHVHDENVAKVIHADGAVDYVALKAIGGDYATMQRGYFRSPQFLGTLTAQCLASICAYVSWVLPSNTLSLLDAELGPSPNITWVATVFTLGCSVGFLLVGRLSDLYGRKWMVLGTTMLGLIGCVIGSCAQTVETLIAANVFNGLASAGQLSFNVVMGELVPNKWRGVVCSFVLLSSLPFAVFGPVIARSFFNNTVSKWRWSYYMGDILGLVSLMLYWFFYHPPTYDQLHVHGKTRWQMTKDLDFIGIFLYVVGCVLFLVGLSWGGSVYPWVSAEVLCTLLIGVATLAAFAVYEGKFCKVQPLMPPRMFRNIGFVAIVAIAVVGAMVYFSLTVLWPTIIGSLYTADSMQIGWQSSVVGGGMLLGQAMGGFCISYVPKVKWQVIIASALAFAFATSLTTISPDRWSATIALGIMLLISAGFVENISLPGVTLVWEAQDIGLATGILGSIRSLGGSIATALYSSVLANELDKNLPKYVVPAATDAGLPESSMESLFDAVTSGDFSEVPGINSAIIDAVGAALKTAYASSFRVVFYATIPFCVILLLSAFLVPDMKKFLSHDIAKKLQESKFETLGEEKRETTRQV</sequence>
<feature type="transmembrane region" description="Helical" evidence="7">
    <location>
        <begin position="106"/>
        <end position="124"/>
    </location>
</feature>